<dbReference type="Proteomes" id="UP000214720">
    <property type="component" value="Unassembled WGS sequence"/>
</dbReference>
<evidence type="ECO:0000256" key="1">
    <source>
        <dbReference type="ARBA" id="ARBA00023002"/>
    </source>
</evidence>
<feature type="domain" description="Acyl-CoA dehydrogenase C-terminal" evidence="4">
    <location>
        <begin position="253"/>
        <end position="381"/>
    </location>
</feature>
<dbReference type="SUPFAM" id="SSF47203">
    <property type="entry name" value="Acyl-CoA dehydrogenase C-terminal domain-like"/>
    <property type="match status" value="1"/>
</dbReference>
<dbReference type="Pfam" id="PF02771">
    <property type="entry name" value="Acyl-CoA_dh_N"/>
    <property type="match status" value="1"/>
</dbReference>
<evidence type="ECO:0000259" key="3">
    <source>
        <dbReference type="Pfam" id="PF02771"/>
    </source>
</evidence>
<evidence type="ECO:0000313" key="5">
    <source>
        <dbReference type="EMBL" id="OXC76726.1"/>
    </source>
</evidence>
<comment type="caution">
    <text evidence="5">The sequence shown here is derived from an EMBL/GenBank/DDBJ whole genome shotgun (WGS) entry which is preliminary data.</text>
</comment>
<dbReference type="AlphaFoldDB" id="A0A226WZV5"/>
<dbReference type="InterPro" id="IPR009100">
    <property type="entry name" value="AcylCoA_DH/oxidase_NM_dom_sf"/>
</dbReference>
<name>A0A226WZV5_CABSO</name>
<dbReference type="OrthoDB" id="7316074at2"/>
<dbReference type="Pfam" id="PF08028">
    <property type="entry name" value="Acyl-CoA_dh_2"/>
    <property type="match status" value="1"/>
</dbReference>
<protein>
    <submittedName>
        <fullName evidence="5">Pigment protein</fullName>
    </submittedName>
</protein>
<dbReference type="InterPro" id="IPR046373">
    <property type="entry name" value="Acyl-CoA_Oxase/DH_mid-dom_sf"/>
</dbReference>
<dbReference type="SUPFAM" id="SSF56645">
    <property type="entry name" value="Acyl-CoA dehydrogenase NM domain-like"/>
    <property type="match status" value="1"/>
</dbReference>
<keyword evidence="1" id="KW-0560">Oxidoreductase</keyword>
<dbReference type="GO" id="GO:0033539">
    <property type="term" value="P:fatty acid beta-oxidation using acyl-CoA dehydrogenase"/>
    <property type="evidence" value="ECO:0007669"/>
    <property type="project" value="TreeGrafter"/>
</dbReference>
<evidence type="ECO:0000256" key="2">
    <source>
        <dbReference type="ARBA" id="ARBA00049661"/>
    </source>
</evidence>
<dbReference type="Gene3D" id="1.20.140.10">
    <property type="entry name" value="Butyryl-CoA Dehydrogenase, subunit A, domain 3"/>
    <property type="match status" value="1"/>
</dbReference>
<dbReference type="PANTHER" id="PTHR48083:SF19">
    <property type="entry name" value="FLAVIN-DEPENDENT MONOOXYGENASE, OXYGENASE SUBUNIT HSAA"/>
    <property type="match status" value="1"/>
</dbReference>
<dbReference type="GO" id="GO:0005737">
    <property type="term" value="C:cytoplasm"/>
    <property type="evidence" value="ECO:0007669"/>
    <property type="project" value="TreeGrafter"/>
</dbReference>
<evidence type="ECO:0000313" key="6">
    <source>
        <dbReference type="Proteomes" id="UP000214720"/>
    </source>
</evidence>
<dbReference type="InterPro" id="IPR050741">
    <property type="entry name" value="Acyl-CoA_dehydrogenase"/>
</dbReference>
<accession>A0A226WZV5</accession>
<dbReference type="EMBL" id="MTHB01000119">
    <property type="protein sequence ID" value="OXC76726.1"/>
    <property type="molecule type" value="Genomic_DNA"/>
</dbReference>
<evidence type="ECO:0000259" key="4">
    <source>
        <dbReference type="Pfam" id="PF08028"/>
    </source>
</evidence>
<sequence length="405" mass="43046">MPASAVLKESSPVLDLPVLASRSEAVACARELVPKLRERAAHAEDLRRIPDETISELRASGLTGLLTPKRFGGSELGIATLVETTAELAQGCVSSGWVFGNLVGHFWLLSQFALDAQQSVYERPGALVSTIFRFGGNAPVREDGGYRIKAGEGKWASGIDHADWVILGATPSGEEPKFMLVPRKDFTIVDDWHTSGMRGTGSKSIHVADAFVPDAYVVRFADVVAGSTPGGAALDISLYGLPMSIALPLSLVGAPVGAALGAIHVFSKSNHARLSALVEPELSAQSATFARVGEAAAMVDAAFALILRDAERVDAMQGVGDVSARYRFQAPRDLAYVAQTCRRAVNSLIEASGGSTIYNTSEIQRIWRDINGVCGHVGFNWDATMTGAGRFELGLPATTFNRFSK</sequence>
<dbReference type="RefSeq" id="WP_089162153.1">
    <property type="nucleotide sequence ID" value="NZ_MTHB01000119.1"/>
</dbReference>
<feature type="domain" description="Acyl-CoA dehydrogenase/oxidase N-terminal" evidence="3">
    <location>
        <begin position="35"/>
        <end position="121"/>
    </location>
</feature>
<gene>
    <name evidence="5" type="ORF">BSU04_20430</name>
</gene>
<dbReference type="InterPro" id="IPR037069">
    <property type="entry name" value="AcylCoA_DH/ox_N_sf"/>
</dbReference>
<dbReference type="GO" id="GO:0016712">
    <property type="term" value="F:oxidoreductase activity, acting on paired donors, with incorporation or reduction of molecular oxygen, reduced flavin or flavoprotein as one donor, and incorporation of one atom of oxygen"/>
    <property type="evidence" value="ECO:0007669"/>
    <property type="project" value="TreeGrafter"/>
</dbReference>
<dbReference type="PANTHER" id="PTHR48083">
    <property type="entry name" value="MEDIUM-CHAIN SPECIFIC ACYL-COA DEHYDROGENASE, MITOCHONDRIAL-RELATED"/>
    <property type="match status" value="1"/>
</dbReference>
<dbReference type="GO" id="GO:0003995">
    <property type="term" value="F:acyl-CoA dehydrogenase activity"/>
    <property type="evidence" value="ECO:0007669"/>
    <property type="project" value="TreeGrafter"/>
</dbReference>
<proteinExistence type="inferred from homology"/>
<dbReference type="InterPro" id="IPR013786">
    <property type="entry name" value="AcylCoA_DH/ox_N"/>
</dbReference>
<comment type="similarity">
    <text evidence="2">Belongs to the HpaH/HsaA monooxygenase family.</text>
</comment>
<dbReference type="Gene3D" id="2.40.110.10">
    <property type="entry name" value="Butyryl-CoA Dehydrogenase, subunit A, domain 2"/>
    <property type="match status" value="1"/>
</dbReference>
<organism evidence="5 6">
    <name type="scientific">Caballeronia sordidicola</name>
    <name type="common">Burkholderia sordidicola</name>
    <dbReference type="NCBI Taxonomy" id="196367"/>
    <lineage>
        <taxon>Bacteria</taxon>
        <taxon>Pseudomonadati</taxon>
        <taxon>Pseudomonadota</taxon>
        <taxon>Betaproteobacteria</taxon>
        <taxon>Burkholderiales</taxon>
        <taxon>Burkholderiaceae</taxon>
        <taxon>Caballeronia</taxon>
    </lineage>
</organism>
<dbReference type="Gene3D" id="1.10.540.10">
    <property type="entry name" value="Acyl-CoA dehydrogenase/oxidase, N-terminal domain"/>
    <property type="match status" value="1"/>
</dbReference>
<dbReference type="GO" id="GO:0050660">
    <property type="term" value="F:flavin adenine dinucleotide binding"/>
    <property type="evidence" value="ECO:0007669"/>
    <property type="project" value="InterPro"/>
</dbReference>
<dbReference type="InterPro" id="IPR013107">
    <property type="entry name" value="Acyl-CoA_DH_C"/>
</dbReference>
<dbReference type="InterPro" id="IPR036250">
    <property type="entry name" value="AcylCo_DH-like_C"/>
</dbReference>
<dbReference type="PIRSF" id="PIRSF016578">
    <property type="entry name" value="HsaA"/>
    <property type="match status" value="1"/>
</dbReference>
<reference evidence="6" key="1">
    <citation type="submission" date="2017-01" db="EMBL/GenBank/DDBJ databases">
        <title>Genome Analysis of Deinococcus marmoris KOPRI26562.</title>
        <authorList>
            <person name="Kim J.H."/>
            <person name="Oh H.-M."/>
        </authorList>
    </citation>
    <scope>NUCLEOTIDE SEQUENCE [LARGE SCALE GENOMIC DNA]</scope>
    <source>
        <strain evidence="6">PAMC 26633</strain>
    </source>
</reference>